<reference evidence="1 2" key="1">
    <citation type="submission" date="2020-07" db="EMBL/GenBank/DDBJ databases">
        <title>Sequencing the genomes of 1000 actinobacteria strains.</title>
        <authorList>
            <person name="Klenk H.-P."/>
        </authorList>
    </citation>
    <scope>NUCLEOTIDE SEQUENCE [LARGE SCALE GENOMIC DNA]</scope>
    <source>
        <strain evidence="1 2">DSM 19087</strain>
    </source>
</reference>
<protein>
    <submittedName>
        <fullName evidence="1">Uncharacterized protein</fullName>
    </submittedName>
</protein>
<keyword evidence="2" id="KW-1185">Reference proteome</keyword>
<evidence type="ECO:0000313" key="2">
    <source>
        <dbReference type="Proteomes" id="UP000587211"/>
    </source>
</evidence>
<accession>A0ABX2SGK9</accession>
<organism evidence="1 2">
    <name type="scientific">Aeromicrobium tamlense</name>
    <dbReference type="NCBI Taxonomy" id="375541"/>
    <lineage>
        <taxon>Bacteria</taxon>
        <taxon>Bacillati</taxon>
        <taxon>Actinomycetota</taxon>
        <taxon>Actinomycetes</taxon>
        <taxon>Propionibacteriales</taxon>
        <taxon>Nocardioidaceae</taxon>
        <taxon>Aeromicrobium</taxon>
    </lineage>
</organism>
<proteinExistence type="predicted"/>
<sequence length="100" mass="10717">MLVDLRAELHLLDDRVRLVASRLARLLGGFVLELSEVHEAADRGPGLRGDLDEIEIGLGGQAQGILDADDADLFTARSDETDLRYANALVDAQICADGSS</sequence>
<gene>
    <name evidence="1" type="ORF">BJ975_001416</name>
</gene>
<evidence type="ECO:0000313" key="1">
    <source>
        <dbReference type="EMBL" id="NYI38041.1"/>
    </source>
</evidence>
<dbReference type="Proteomes" id="UP000587211">
    <property type="component" value="Unassembled WGS sequence"/>
</dbReference>
<dbReference type="EMBL" id="JACBZN010000001">
    <property type="protein sequence ID" value="NYI38041.1"/>
    <property type="molecule type" value="Genomic_DNA"/>
</dbReference>
<name>A0ABX2SGK9_9ACTN</name>
<comment type="caution">
    <text evidence="1">The sequence shown here is derived from an EMBL/GenBank/DDBJ whole genome shotgun (WGS) entry which is preliminary data.</text>
</comment>